<dbReference type="OrthoDB" id="9784724at2"/>
<dbReference type="InterPro" id="IPR011010">
    <property type="entry name" value="DNA_brk_join_enz"/>
</dbReference>
<dbReference type="Gene3D" id="1.10.150.130">
    <property type="match status" value="1"/>
</dbReference>
<keyword evidence="7" id="KW-1185">Reference proteome</keyword>
<gene>
    <name evidence="6" type="ORF">E0L21_22195</name>
</gene>
<dbReference type="AlphaFoldDB" id="A0A4R0GRU6"/>
<reference evidence="6 7" key="1">
    <citation type="submission" date="2019-02" db="EMBL/GenBank/DDBJ databases">
        <title>The draft genome of Kosakonia quasisacchari strain WCHKQ120001.</title>
        <authorList>
            <person name="Wang C."/>
            <person name="Feng Y."/>
            <person name="Zong Z."/>
        </authorList>
    </citation>
    <scope>NUCLEOTIDE SEQUENCE [LARGE SCALE GENOMIC DNA]</scope>
    <source>
        <strain evidence="6 7">WCHKQ120001</strain>
    </source>
</reference>
<evidence type="ECO:0000256" key="2">
    <source>
        <dbReference type="ARBA" id="ARBA00022908"/>
    </source>
</evidence>
<dbReference type="GO" id="GO:0003677">
    <property type="term" value="F:DNA binding"/>
    <property type="evidence" value="ECO:0007669"/>
    <property type="project" value="UniProtKB-KW"/>
</dbReference>
<evidence type="ECO:0000313" key="6">
    <source>
        <dbReference type="EMBL" id="TCB98238.1"/>
    </source>
</evidence>
<dbReference type="PANTHER" id="PTHR30349:SF41">
    <property type="entry name" value="INTEGRASE_RECOMBINASE PROTEIN MJ0367-RELATED"/>
    <property type="match status" value="1"/>
</dbReference>
<evidence type="ECO:0000256" key="3">
    <source>
        <dbReference type="ARBA" id="ARBA00023125"/>
    </source>
</evidence>
<comment type="similarity">
    <text evidence="1">Belongs to the 'phage' integrase family.</text>
</comment>
<keyword evidence="3" id="KW-0238">DNA-binding</keyword>
<dbReference type="InterPro" id="IPR010998">
    <property type="entry name" value="Integrase_recombinase_N"/>
</dbReference>
<dbReference type="SUPFAM" id="SSF56349">
    <property type="entry name" value="DNA breaking-rejoining enzymes"/>
    <property type="match status" value="1"/>
</dbReference>
<accession>A0A4R0GRU6</accession>
<protein>
    <submittedName>
        <fullName evidence="6">DUF3258 domain-containing protein</fullName>
    </submittedName>
</protein>
<evidence type="ECO:0000259" key="5">
    <source>
        <dbReference type="PROSITE" id="PS51898"/>
    </source>
</evidence>
<dbReference type="PROSITE" id="PS51898">
    <property type="entry name" value="TYR_RECOMBINASE"/>
    <property type="match status" value="1"/>
</dbReference>
<organism evidence="6 7">
    <name type="scientific">Kosakonia quasisacchari</name>
    <dbReference type="NCBI Taxonomy" id="2529380"/>
    <lineage>
        <taxon>Bacteria</taxon>
        <taxon>Pseudomonadati</taxon>
        <taxon>Pseudomonadota</taxon>
        <taxon>Gammaproteobacteria</taxon>
        <taxon>Enterobacterales</taxon>
        <taxon>Enterobacteriaceae</taxon>
        <taxon>Kosakonia</taxon>
    </lineage>
</organism>
<dbReference type="Proteomes" id="UP000291793">
    <property type="component" value="Unassembled WGS sequence"/>
</dbReference>
<keyword evidence="2" id="KW-0229">DNA integration</keyword>
<keyword evidence="4" id="KW-0233">DNA recombination</keyword>
<evidence type="ECO:0000256" key="4">
    <source>
        <dbReference type="ARBA" id="ARBA00023172"/>
    </source>
</evidence>
<dbReference type="InterPro" id="IPR013762">
    <property type="entry name" value="Integrase-like_cat_sf"/>
</dbReference>
<dbReference type="EMBL" id="SJOP01000028">
    <property type="protein sequence ID" value="TCB98238.1"/>
    <property type="molecule type" value="Genomic_DNA"/>
</dbReference>
<dbReference type="InterPro" id="IPR002104">
    <property type="entry name" value="Integrase_catalytic"/>
</dbReference>
<name>A0A4R0GRU6_9ENTR</name>
<dbReference type="Gene3D" id="1.10.443.10">
    <property type="entry name" value="Intergrase catalytic core"/>
    <property type="match status" value="1"/>
</dbReference>
<evidence type="ECO:0000256" key="1">
    <source>
        <dbReference type="ARBA" id="ARBA00008857"/>
    </source>
</evidence>
<proteinExistence type="inferred from homology"/>
<dbReference type="GO" id="GO:0015074">
    <property type="term" value="P:DNA integration"/>
    <property type="evidence" value="ECO:0007669"/>
    <property type="project" value="UniProtKB-KW"/>
</dbReference>
<dbReference type="InterPro" id="IPR050090">
    <property type="entry name" value="Tyrosine_recombinase_XerCD"/>
</dbReference>
<comment type="caution">
    <text evidence="6">The sequence shown here is derived from an EMBL/GenBank/DDBJ whole genome shotgun (WGS) entry which is preliminary data.</text>
</comment>
<evidence type="ECO:0000313" key="7">
    <source>
        <dbReference type="Proteomes" id="UP000291793"/>
    </source>
</evidence>
<dbReference type="GO" id="GO:0006310">
    <property type="term" value="P:DNA recombination"/>
    <property type="evidence" value="ECO:0007669"/>
    <property type="project" value="UniProtKB-KW"/>
</dbReference>
<dbReference type="PANTHER" id="PTHR30349">
    <property type="entry name" value="PHAGE INTEGRASE-RELATED"/>
    <property type="match status" value="1"/>
</dbReference>
<feature type="domain" description="Tyr recombinase" evidence="5">
    <location>
        <begin position="369"/>
        <end position="552"/>
    </location>
</feature>
<sequence>MVHSMANNMSHKLSHTMIRGRTYYTNFRLNDSTRFIRVSLGTDSLKQAEMLMSQVRPFIPLVQNGTMSVEVFKLRLQGFRDATKKDFDEYLLNWLRGGLEEAKRLPELGRYHKEITGEPLSPPDTANEAQGYANHHLDKMYSGDDMTARMMIAALKTKKLDVKDADLDQINRVSSQIDMNQALMSQAYEAFYSRDLTRYQQIIDSMGSALQNAVPPVNPAPVEQNIETITEAAPASGPRLLEAWYDYIKDKGQKWRKQTANENQRFFDILYHVVGDIPVDKISKQHIREALKVAENLPTRTRLPYSRMSLVECIDYDVPEDDLIASEHVHKHLKLWRSLFKTYLVDQKDILTKSPTDGISYEVKPNRGGNYTASELSRIKEYLFALPDSDYRKWYFLTLVYTGARRGEIEKIRKHHIRKDEETGRWYIFIDGGKTEHARRQVPIHRAIEAGLLACVESLKDSDSVFNLPNYTTITEDWVGLLRLLDIPDYNEFGLKRRVHSLRHTFISNAIAAVGNSTLVQFVVGHSRTQLLGITARYTHTPPLKDLLTVIDCIH</sequence>